<evidence type="ECO:0000256" key="6">
    <source>
        <dbReference type="ARBA" id="ARBA00022519"/>
    </source>
</evidence>
<dbReference type="NCBIfam" id="NF003962">
    <property type="entry name" value="PRK05454.2-5"/>
    <property type="match status" value="1"/>
</dbReference>
<dbReference type="RefSeq" id="WP_109794614.1">
    <property type="nucleotide sequence ID" value="NZ_PHIG01000047.1"/>
</dbReference>
<comment type="pathway">
    <text evidence="2">Glycan metabolism; osmoregulated periplasmic glucan (OPG) biosynthesis.</text>
</comment>
<dbReference type="InterPro" id="IPR001173">
    <property type="entry name" value="Glyco_trans_2-like"/>
</dbReference>
<evidence type="ECO:0000256" key="13">
    <source>
        <dbReference type="SAM" id="SignalP"/>
    </source>
</evidence>
<keyword evidence="16" id="KW-1185">Reference proteome</keyword>
<keyword evidence="10 12" id="KW-1133">Transmembrane helix</keyword>
<protein>
    <recommendedName>
        <fullName evidence="4">Glucans biosynthesis glucosyltransferase H</fullName>
    </recommendedName>
</protein>
<keyword evidence="6" id="KW-0997">Cell inner membrane</keyword>
<evidence type="ECO:0000256" key="2">
    <source>
        <dbReference type="ARBA" id="ARBA00005001"/>
    </source>
</evidence>
<name>A0A2M9FXI6_9PROT</name>
<dbReference type="AlphaFoldDB" id="A0A2M9FXI6"/>
<organism evidence="15 16">
    <name type="scientific">Minwuia thermotolerans</name>
    <dbReference type="NCBI Taxonomy" id="2056226"/>
    <lineage>
        <taxon>Bacteria</taxon>
        <taxon>Pseudomonadati</taxon>
        <taxon>Pseudomonadota</taxon>
        <taxon>Alphaproteobacteria</taxon>
        <taxon>Minwuiales</taxon>
        <taxon>Minwuiaceae</taxon>
        <taxon>Minwuia</taxon>
    </lineage>
</organism>
<accession>A0A2M9FXI6</accession>
<keyword evidence="11 12" id="KW-0472">Membrane</keyword>
<dbReference type="Gene3D" id="3.90.550.10">
    <property type="entry name" value="Spore Coat Polysaccharide Biosynthesis Protein SpsA, Chain A"/>
    <property type="match status" value="1"/>
</dbReference>
<feature type="domain" description="Glycosyltransferase 2-like" evidence="14">
    <location>
        <begin position="188"/>
        <end position="401"/>
    </location>
</feature>
<proteinExistence type="inferred from homology"/>
<feature type="transmembrane region" description="Helical" evidence="12">
    <location>
        <begin position="36"/>
        <end position="61"/>
    </location>
</feature>
<evidence type="ECO:0000256" key="10">
    <source>
        <dbReference type="ARBA" id="ARBA00022989"/>
    </source>
</evidence>
<keyword evidence="13" id="KW-0732">Signal</keyword>
<dbReference type="InterPro" id="IPR029044">
    <property type="entry name" value="Nucleotide-diphossugar_trans"/>
</dbReference>
<evidence type="ECO:0000256" key="11">
    <source>
        <dbReference type="ARBA" id="ARBA00023136"/>
    </source>
</evidence>
<dbReference type="NCBIfam" id="NF003958">
    <property type="entry name" value="PRK05454.2-1"/>
    <property type="match status" value="1"/>
</dbReference>
<evidence type="ECO:0000313" key="16">
    <source>
        <dbReference type="Proteomes" id="UP000229498"/>
    </source>
</evidence>
<feature type="signal peptide" evidence="13">
    <location>
        <begin position="1"/>
        <end position="20"/>
    </location>
</feature>
<feature type="transmembrane region" description="Helical" evidence="12">
    <location>
        <begin position="500"/>
        <end position="530"/>
    </location>
</feature>
<evidence type="ECO:0000256" key="9">
    <source>
        <dbReference type="ARBA" id="ARBA00022692"/>
    </source>
</evidence>
<evidence type="ECO:0000259" key="14">
    <source>
        <dbReference type="Pfam" id="PF13632"/>
    </source>
</evidence>
<feature type="chain" id="PRO_5014812445" description="Glucans biosynthesis glucosyltransferase H" evidence="13">
    <location>
        <begin position="21"/>
        <end position="579"/>
    </location>
</feature>
<comment type="caution">
    <text evidence="15">The sequence shown here is derived from an EMBL/GenBank/DDBJ whole genome shotgun (WGS) entry which is preliminary data.</text>
</comment>
<feature type="transmembrane region" description="Helical" evidence="12">
    <location>
        <begin position="438"/>
        <end position="462"/>
    </location>
</feature>
<dbReference type="Proteomes" id="UP000229498">
    <property type="component" value="Unassembled WGS sequence"/>
</dbReference>
<dbReference type="GO" id="GO:0016758">
    <property type="term" value="F:hexosyltransferase activity"/>
    <property type="evidence" value="ECO:0007669"/>
    <property type="project" value="TreeGrafter"/>
</dbReference>
<dbReference type="InterPro" id="IPR050321">
    <property type="entry name" value="Glycosyltr_2/OpgH_subfam"/>
</dbReference>
<evidence type="ECO:0000256" key="4">
    <source>
        <dbReference type="ARBA" id="ARBA00020585"/>
    </source>
</evidence>
<gene>
    <name evidence="15" type="ORF">CVT23_17460</name>
</gene>
<feature type="transmembrane region" description="Helical" evidence="12">
    <location>
        <begin position="404"/>
        <end position="426"/>
    </location>
</feature>
<reference evidence="15 16" key="1">
    <citation type="submission" date="2017-11" db="EMBL/GenBank/DDBJ databases">
        <title>Draft genome sequence of Rhizobiales bacterium SY3-13.</title>
        <authorList>
            <person name="Sun C."/>
        </authorList>
    </citation>
    <scope>NUCLEOTIDE SEQUENCE [LARGE SCALE GENOMIC DNA]</scope>
    <source>
        <strain evidence="15 16">SY3-13</strain>
    </source>
</reference>
<keyword evidence="7" id="KW-0328">Glycosyltransferase</keyword>
<dbReference type="OrthoDB" id="9775281at2"/>
<dbReference type="EMBL" id="PHIG01000047">
    <property type="protein sequence ID" value="PJK28167.1"/>
    <property type="molecule type" value="Genomic_DNA"/>
</dbReference>
<evidence type="ECO:0000256" key="1">
    <source>
        <dbReference type="ARBA" id="ARBA00004429"/>
    </source>
</evidence>
<evidence type="ECO:0000256" key="8">
    <source>
        <dbReference type="ARBA" id="ARBA00022679"/>
    </source>
</evidence>
<evidence type="ECO:0000256" key="3">
    <source>
        <dbReference type="ARBA" id="ARBA00009337"/>
    </source>
</evidence>
<evidence type="ECO:0000256" key="12">
    <source>
        <dbReference type="SAM" id="Phobius"/>
    </source>
</evidence>
<feature type="transmembrane region" description="Helical" evidence="12">
    <location>
        <begin position="359"/>
        <end position="384"/>
    </location>
</feature>
<keyword evidence="8 15" id="KW-0808">Transferase</keyword>
<comment type="subcellular location">
    <subcellularLocation>
        <location evidence="1">Cell inner membrane</location>
        <topology evidence="1">Multi-pass membrane protein</topology>
    </subcellularLocation>
</comment>
<dbReference type="SUPFAM" id="SSF53448">
    <property type="entry name" value="Nucleotide-diphospho-sugar transferases"/>
    <property type="match status" value="1"/>
</dbReference>
<evidence type="ECO:0000313" key="15">
    <source>
        <dbReference type="EMBL" id="PJK28167.1"/>
    </source>
</evidence>
<evidence type="ECO:0000256" key="5">
    <source>
        <dbReference type="ARBA" id="ARBA00022475"/>
    </source>
</evidence>
<sequence length="579" mass="62740">MSAAPLAVSFVAVSSLAVSAALVAAFGGDGVSAIEALILLLILPLHAMLAAGFVFACLGLWQVESARKRPSAECPTESTGTPCEAGFLTVIAVPVFHEDPAEVFARIRTMYESLRREGRLGGFEFFILSDSRRPEVAAAEERAWRGLCAEVSGHGRIFYRRRPDNRGKKSGNIAEFCQRWGGRYRYMIVLDADSLMTGGAMAEMVERMEADPALGLLQTRPLERDGVTLFARIRQFANSVYGAVFTPGLAAAQGDAAFYWGHNAIMRTEAFAGACGLPELPGQPPLGGPIMSHDFVEAALLRRRGWKVRIETDIDGSYEEGPPSLTDFATRDRRWCQGNLQHARLLPVAGLNWISRANFVLGIMGYVAGPLWFLLLATMTAAALADALPRRAALVDLPVAGDVAVLALTVFYLVGPKLLALAHGLVDRRIRNGHGGGLRMSASVLLEMIFSALLAPILMILYTRFVIEVLTGRSVAWNPQRREADRMRWSEALRQYRWEIAAALGGAALLSVFAPVHFLWLAPVLAGLLLAAPIDVLSGRAASGRATARLGLFLVPHEPRGHADRARGDGIFGALARRH</sequence>
<dbReference type="PANTHER" id="PTHR43867">
    <property type="entry name" value="CELLULOSE SYNTHASE CATALYTIC SUBUNIT A [UDP-FORMING]"/>
    <property type="match status" value="1"/>
</dbReference>
<keyword evidence="5" id="KW-1003">Cell membrane</keyword>
<comment type="similarity">
    <text evidence="3">Belongs to the glycosyltransferase 2 family. OpgH subfamily.</text>
</comment>
<evidence type="ECO:0000256" key="7">
    <source>
        <dbReference type="ARBA" id="ARBA00022676"/>
    </source>
</evidence>
<dbReference type="Pfam" id="PF13632">
    <property type="entry name" value="Glyco_trans_2_3"/>
    <property type="match status" value="1"/>
</dbReference>
<dbReference type="GO" id="GO:0005886">
    <property type="term" value="C:plasma membrane"/>
    <property type="evidence" value="ECO:0007669"/>
    <property type="project" value="UniProtKB-SubCell"/>
</dbReference>
<keyword evidence="9 12" id="KW-0812">Transmembrane</keyword>
<dbReference type="CDD" id="cd04191">
    <property type="entry name" value="Glucan_BSP_MdoH"/>
    <property type="match status" value="1"/>
</dbReference>
<dbReference type="PANTHER" id="PTHR43867:SF5">
    <property type="entry name" value="GLUCANS BIOSYNTHESIS GLUCOSYLTRANSFERASE H"/>
    <property type="match status" value="1"/>
</dbReference>